<keyword evidence="5 8" id="KW-1133">Transmembrane helix</keyword>
<sequence>MSAPTDDTPTDAIPTGRHAAPPRPLIPRFIRAFALPIMLIWIVIVALLNTVVPQLEVVGKMRAVSMSPNDAPSMIAIKEVGKKFQEYDTSSSVMVVLEGEKPLGLEAHMFYDQMVRDLRADTTHVQHVQDFWGDTLTAKGAQSRDGKAAYVQVYIAGDQGETLANESVEAVRRIATESPAPDGVKAYVTGSAASSTDQNIVGDESMELIELVTFGVIAVMLLGVYRSIITTLLVLVMVVLELSGARGLVALLGYHNFFGLTTFATNMLVTLAIAAATDYAIFLIGRYQEARRTGEDKEAAYYDMFHGTAHVVLASGLTIAGATFCLHFTRLPYFQTMGIPLAIGMTMVVAMALTLGRPSSRWPAGSARPLSPSGIRSPADGTGSVPRPSVGRARSWCAPSWRRWSVCSPCPATTPPTTTASSCPRTSGRTSDTTPRSGTSRRPR</sequence>
<feature type="transmembrane region" description="Helical" evidence="8">
    <location>
        <begin position="211"/>
        <end position="240"/>
    </location>
</feature>
<evidence type="ECO:0000313" key="11">
    <source>
        <dbReference type="Proteomes" id="UP000255389"/>
    </source>
</evidence>
<comment type="similarity">
    <text evidence="2">Belongs to the resistance-nodulation-cell division (RND) (TC 2.A.6) family. MmpL subfamily.</text>
</comment>
<dbReference type="SUPFAM" id="SSF82866">
    <property type="entry name" value="Multidrug efflux transporter AcrB transmembrane domain"/>
    <property type="match status" value="1"/>
</dbReference>
<evidence type="ECO:0000256" key="2">
    <source>
        <dbReference type="ARBA" id="ARBA00010157"/>
    </source>
</evidence>
<protein>
    <submittedName>
        <fullName evidence="10">Transmembrane transport protein MmpL1</fullName>
    </submittedName>
</protein>
<keyword evidence="3" id="KW-1003">Cell membrane</keyword>
<feature type="transmembrane region" description="Helical" evidence="8">
    <location>
        <begin position="29"/>
        <end position="52"/>
    </location>
</feature>
<dbReference type="AlphaFoldDB" id="A0A378UVQ6"/>
<gene>
    <name evidence="10" type="primary">mmpL5_3</name>
    <name evidence="10" type="ORF">NCTC1542_03810</name>
</gene>
<feature type="transmembrane region" description="Helical" evidence="8">
    <location>
        <begin position="305"/>
        <end position="329"/>
    </location>
</feature>
<evidence type="ECO:0000256" key="1">
    <source>
        <dbReference type="ARBA" id="ARBA00004651"/>
    </source>
</evidence>
<feature type="region of interest" description="Disordered" evidence="7">
    <location>
        <begin position="360"/>
        <end position="392"/>
    </location>
</feature>
<name>A0A378UVQ6_MYCFO</name>
<reference evidence="10 11" key="1">
    <citation type="submission" date="2018-06" db="EMBL/GenBank/DDBJ databases">
        <authorList>
            <consortium name="Pathogen Informatics"/>
            <person name="Doyle S."/>
        </authorList>
    </citation>
    <scope>NUCLEOTIDE SEQUENCE [LARGE SCALE GENOMIC DNA]</scope>
    <source>
        <strain evidence="10 11">NCTC1542</strain>
    </source>
</reference>
<evidence type="ECO:0000256" key="6">
    <source>
        <dbReference type="ARBA" id="ARBA00023136"/>
    </source>
</evidence>
<dbReference type="GO" id="GO:0005886">
    <property type="term" value="C:plasma membrane"/>
    <property type="evidence" value="ECO:0007669"/>
    <property type="project" value="UniProtKB-SubCell"/>
</dbReference>
<feature type="domain" description="Membrane transport protein MMPL" evidence="9">
    <location>
        <begin position="65"/>
        <end position="372"/>
    </location>
</feature>
<dbReference type="Pfam" id="PF03176">
    <property type="entry name" value="MMPL"/>
    <property type="match status" value="1"/>
</dbReference>
<dbReference type="InterPro" id="IPR050545">
    <property type="entry name" value="Mycobact_MmpL"/>
</dbReference>
<evidence type="ECO:0000256" key="5">
    <source>
        <dbReference type="ARBA" id="ARBA00022989"/>
    </source>
</evidence>
<comment type="subcellular location">
    <subcellularLocation>
        <location evidence="1">Cell membrane</location>
        <topology evidence="1">Multi-pass membrane protein</topology>
    </subcellularLocation>
</comment>
<keyword evidence="6 8" id="KW-0472">Membrane</keyword>
<evidence type="ECO:0000259" key="9">
    <source>
        <dbReference type="Pfam" id="PF03176"/>
    </source>
</evidence>
<feature type="transmembrane region" description="Helical" evidence="8">
    <location>
        <begin position="260"/>
        <end position="284"/>
    </location>
</feature>
<dbReference type="FunFam" id="1.20.1640.10:FF:000020">
    <property type="entry name" value="Transmembrane transport protein MmpL10"/>
    <property type="match status" value="1"/>
</dbReference>
<evidence type="ECO:0000256" key="7">
    <source>
        <dbReference type="SAM" id="MobiDB-lite"/>
    </source>
</evidence>
<feature type="compositionally biased region" description="Low complexity" evidence="7">
    <location>
        <begin position="407"/>
        <end position="438"/>
    </location>
</feature>
<accession>A0A378UVQ6</accession>
<proteinExistence type="inferred from homology"/>
<evidence type="ECO:0000256" key="3">
    <source>
        <dbReference type="ARBA" id="ARBA00022475"/>
    </source>
</evidence>
<evidence type="ECO:0000256" key="4">
    <source>
        <dbReference type="ARBA" id="ARBA00022692"/>
    </source>
</evidence>
<dbReference type="PANTHER" id="PTHR33406:SF6">
    <property type="entry name" value="MEMBRANE PROTEIN YDGH-RELATED"/>
    <property type="match status" value="1"/>
</dbReference>
<organism evidence="10 11">
    <name type="scientific">Mycolicibacterium fortuitum</name>
    <name type="common">Mycobacterium fortuitum</name>
    <dbReference type="NCBI Taxonomy" id="1766"/>
    <lineage>
        <taxon>Bacteria</taxon>
        <taxon>Bacillati</taxon>
        <taxon>Actinomycetota</taxon>
        <taxon>Actinomycetes</taxon>
        <taxon>Mycobacteriales</taxon>
        <taxon>Mycobacteriaceae</taxon>
        <taxon>Mycolicibacterium</taxon>
    </lineage>
</organism>
<evidence type="ECO:0000256" key="8">
    <source>
        <dbReference type="SAM" id="Phobius"/>
    </source>
</evidence>
<dbReference type="EMBL" id="UGQY01000003">
    <property type="protein sequence ID" value="STZ89022.1"/>
    <property type="molecule type" value="Genomic_DNA"/>
</dbReference>
<dbReference type="PANTHER" id="PTHR33406">
    <property type="entry name" value="MEMBRANE PROTEIN MJ1562-RELATED"/>
    <property type="match status" value="1"/>
</dbReference>
<dbReference type="Proteomes" id="UP000255389">
    <property type="component" value="Unassembled WGS sequence"/>
</dbReference>
<dbReference type="Gene3D" id="1.20.1640.10">
    <property type="entry name" value="Multidrug efflux transporter AcrB transmembrane domain"/>
    <property type="match status" value="1"/>
</dbReference>
<feature type="region of interest" description="Disordered" evidence="7">
    <location>
        <begin position="405"/>
        <end position="444"/>
    </location>
</feature>
<feature type="transmembrane region" description="Helical" evidence="8">
    <location>
        <begin position="335"/>
        <end position="355"/>
    </location>
</feature>
<evidence type="ECO:0000313" key="10">
    <source>
        <dbReference type="EMBL" id="STZ89022.1"/>
    </source>
</evidence>
<keyword evidence="4 8" id="KW-0812">Transmembrane</keyword>
<dbReference type="InterPro" id="IPR004869">
    <property type="entry name" value="MMPL_dom"/>
</dbReference>